<keyword evidence="8 17" id="KW-0406">Ion transport</keyword>
<keyword evidence="2 17" id="KW-0813">Transport</keyword>
<sequence>SCHLSWKGKEVHLSPHSIDYDHSTPSINLSHRLLIMIYRLLLVSFAVEVVIASKEEAELIQTLIGNYSTLVRPVPDPKLPLTVYIKVHLQQIITLDMKDQTMEMNAWIRYEWNDYQLRWNPEDYGNITSIRVNGGEESQIWMPDIILWNSCDDEHFDSRFTVNAVVYHDGMVNYIPPGVFKISCKVDITWFPFDEQVCYMHFSSWTYHRGAIDLQLGSSRDEKPAMDISTFVKNGQWHLVSAPSFREETVYTCCPEVYPFVRFYVHLRRRTLYYIFNVIIPSIIITLMTLITFILPPHDMSEKIGHQTTVVLSVSFFLTVISEMIPRTSESVPILGMFFCTVTCIVSSSAAFTIMVLNLRYRQPGNHNFSKAFRRVFCEFLPWLMLLKRPGYKFRSGKAKRDEPNEVVCVKCTDDYANIAEAPKANGNLVEKETTTKSLFHVLARVPAARLSLERKVGQGLFHRDGSVKSIKELQRDKFVSRTYNEIKNAKDEPTMVGFSILEAYMAINKKVEYLRSLHKKKKVRQHLQEEWKFAAMAFDRFLLLIFSVQITVSVIGLIYFAPYFDAV</sequence>
<feature type="transmembrane region" description="Helical" evidence="17">
    <location>
        <begin position="272"/>
        <end position="295"/>
    </location>
</feature>
<evidence type="ECO:0000256" key="10">
    <source>
        <dbReference type="ARBA" id="ARBA00023157"/>
    </source>
</evidence>
<evidence type="ECO:0000259" key="19">
    <source>
        <dbReference type="Pfam" id="PF02932"/>
    </source>
</evidence>
<dbReference type="PRINTS" id="PR00252">
    <property type="entry name" value="NRIONCHANNEL"/>
</dbReference>
<organism evidence="20 21">
    <name type="scientific">Pristionchus mayeri</name>
    <dbReference type="NCBI Taxonomy" id="1317129"/>
    <lineage>
        <taxon>Eukaryota</taxon>
        <taxon>Metazoa</taxon>
        <taxon>Ecdysozoa</taxon>
        <taxon>Nematoda</taxon>
        <taxon>Chromadorea</taxon>
        <taxon>Rhabditida</taxon>
        <taxon>Rhabditina</taxon>
        <taxon>Diplogasteromorpha</taxon>
        <taxon>Diplogasteroidea</taxon>
        <taxon>Neodiplogasteridae</taxon>
        <taxon>Pristionchus</taxon>
    </lineage>
</organism>
<dbReference type="InterPro" id="IPR006029">
    <property type="entry name" value="Neurotrans-gated_channel_TM"/>
</dbReference>
<evidence type="ECO:0000256" key="13">
    <source>
        <dbReference type="ARBA" id="ARBA00023257"/>
    </source>
</evidence>
<feature type="non-terminal residue" evidence="20">
    <location>
        <position position="1"/>
    </location>
</feature>
<dbReference type="Proteomes" id="UP001328107">
    <property type="component" value="Unassembled WGS sequence"/>
</dbReference>
<dbReference type="EMBL" id="BTRK01000002">
    <property type="protein sequence ID" value="GMR37282.1"/>
    <property type="molecule type" value="Genomic_DNA"/>
</dbReference>
<evidence type="ECO:0000256" key="3">
    <source>
        <dbReference type="ARBA" id="ARBA00022475"/>
    </source>
</evidence>
<keyword evidence="11" id="KW-0675">Receptor</keyword>
<dbReference type="GO" id="GO:0045211">
    <property type="term" value="C:postsynaptic membrane"/>
    <property type="evidence" value="ECO:0007669"/>
    <property type="project" value="UniProtKB-SubCell"/>
</dbReference>
<evidence type="ECO:0000256" key="15">
    <source>
        <dbReference type="ARBA" id="ARBA00023303"/>
    </source>
</evidence>
<dbReference type="NCBIfam" id="TIGR00860">
    <property type="entry name" value="LIC"/>
    <property type="match status" value="1"/>
</dbReference>
<accession>A0AAN4ZA01</accession>
<dbReference type="Pfam" id="PF02932">
    <property type="entry name" value="Neur_chan_memb"/>
    <property type="match status" value="1"/>
</dbReference>
<reference evidence="21" key="1">
    <citation type="submission" date="2022-10" db="EMBL/GenBank/DDBJ databases">
        <title>Genome assembly of Pristionchus species.</title>
        <authorList>
            <person name="Yoshida K."/>
            <person name="Sommer R.J."/>
        </authorList>
    </citation>
    <scope>NUCLEOTIDE SEQUENCE [LARGE SCALE GENOMIC DNA]</scope>
    <source>
        <strain evidence="21">RS5460</strain>
    </source>
</reference>
<dbReference type="InterPro" id="IPR038050">
    <property type="entry name" value="Neuro_actylchol_rec"/>
</dbReference>
<keyword evidence="12" id="KW-0325">Glycoprotein</keyword>
<evidence type="ECO:0000256" key="16">
    <source>
        <dbReference type="ARBA" id="ARBA00034104"/>
    </source>
</evidence>
<dbReference type="Pfam" id="PF02931">
    <property type="entry name" value="Neur_chan_LBD"/>
    <property type="match status" value="1"/>
</dbReference>
<evidence type="ECO:0000256" key="5">
    <source>
        <dbReference type="ARBA" id="ARBA00022729"/>
    </source>
</evidence>
<dbReference type="InterPro" id="IPR006201">
    <property type="entry name" value="Neur_channel"/>
</dbReference>
<dbReference type="Gene3D" id="1.20.58.390">
    <property type="entry name" value="Neurotransmitter-gated ion-channel transmembrane domain"/>
    <property type="match status" value="2"/>
</dbReference>
<evidence type="ECO:0000256" key="14">
    <source>
        <dbReference type="ARBA" id="ARBA00023286"/>
    </source>
</evidence>
<keyword evidence="21" id="KW-1185">Reference proteome</keyword>
<keyword evidence="7" id="KW-0770">Synapse</keyword>
<dbReference type="InterPro" id="IPR036734">
    <property type="entry name" value="Neur_chan_lig-bd_sf"/>
</dbReference>
<evidence type="ECO:0000313" key="21">
    <source>
        <dbReference type="Proteomes" id="UP001328107"/>
    </source>
</evidence>
<comment type="caution">
    <text evidence="17">Lacks conserved residue(s) required for the propagation of feature annotation.</text>
</comment>
<evidence type="ECO:0000256" key="4">
    <source>
        <dbReference type="ARBA" id="ARBA00022692"/>
    </source>
</evidence>
<evidence type="ECO:0000256" key="8">
    <source>
        <dbReference type="ARBA" id="ARBA00023065"/>
    </source>
</evidence>
<evidence type="ECO:0000313" key="20">
    <source>
        <dbReference type="EMBL" id="GMR37282.1"/>
    </source>
</evidence>
<evidence type="ECO:0000256" key="2">
    <source>
        <dbReference type="ARBA" id="ARBA00022448"/>
    </source>
</evidence>
<evidence type="ECO:0000256" key="1">
    <source>
        <dbReference type="ARBA" id="ARBA00009237"/>
    </source>
</evidence>
<keyword evidence="4 17" id="KW-0812">Transmembrane</keyword>
<dbReference type="SUPFAM" id="SSF63712">
    <property type="entry name" value="Nicotinic receptor ligand binding domain-like"/>
    <property type="match status" value="1"/>
</dbReference>
<name>A0AAN4ZA01_9BILA</name>
<keyword evidence="3" id="KW-1003">Cell membrane</keyword>
<dbReference type="SUPFAM" id="SSF90112">
    <property type="entry name" value="Neurotransmitter-gated ion-channel transmembrane pore"/>
    <property type="match status" value="1"/>
</dbReference>
<proteinExistence type="inferred from homology"/>
<evidence type="ECO:0000256" key="7">
    <source>
        <dbReference type="ARBA" id="ARBA00023018"/>
    </source>
</evidence>
<feature type="transmembrane region" description="Helical" evidence="17">
    <location>
        <begin position="332"/>
        <end position="357"/>
    </location>
</feature>
<dbReference type="InterPro" id="IPR018000">
    <property type="entry name" value="Neurotransmitter_ion_chnl_CS"/>
</dbReference>
<dbReference type="PROSITE" id="PS00236">
    <property type="entry name" value="NEUROTR_ION_CHANNEL"/>
    <property type="match status" value="1"/>
</dbReference>
<evidence type="ECO:0000259" key="18">
    <source>
        <dbReference type="Pfam" id="PF02931"/>
    </source>
</evidence>
<dbReference type="InterPro" id="IPR006202">
    <property type="entry name" value="Neur_chan_lig-bd"/>
</dbReference>
<keyword evidence="14" id="KW-1071">Ligand-gated ion channel</keyword>
<keyword evidence="6 17" id="KW-1133">Transmembrane helix</keyword>
<comment type="caution">
    <text evidence="20">The sequence shown here is derived from an EMBL/GenBank/DDBJ whole genome shotgun (WGS) entry which is preliminary data.</text>
</comment>
<dbReference type="Gene3D" id="2.70.170.10">
    <property type="entry name" value="Neurotransmitter-gated ion-channel ligand-binding domain"/>
    <property type="match status" value="1"/>
</dbReference>
<dbReference type="PANTHER" id="PTHR18945">
    <property type="entry name" value="NEUROTRANSMITTER GATED ION CHANNEL"/>
    <property type="match status" value="1"/>
</dbReference>
<keyword evidence="5" id="KW-0732">Signal</keyword>
<comment type="subcellular location">
    <subcellularLocation>
        <location evidence="16">Postsynaptic cell membrane</location>
        <topology evidence="16">Multi-pass membrane protein</topology>
    </subcellularLocation>
</comment>
<evidence type="ECO:0000256" key="9">
    <source>
        <dbReference type="ARBA" id="ARBA00023136"/>
    </source>
</evidence>
<feature type="transmembrane region" description="Helical" evidence="17">
    <location>
        <begin position="542"/>
        <end position="562"/>
    </location>
</feature>
<feature type="domain" description="Neurotransmitter-gated ion-channel ligand-binding" evidence="18">
    <location>
        <begin position="57"/>
        <end position="271"/>
    </location>
</feature>
<protein>
    <submittedName>
        <fullName evidence="20">Uncharacterized protein</fullName>
    </submittedName>
</protein>
<evidence type="ECO:0000256" key="6">
    <source>
        <dbReference type="ARBA" id="ARBA00022989"/>
    </source>
</evidence>
<feature type="domain" description="Neurotransmitter-gated ion-channel transmembrane" evidence="19">
    <location>
        <begin position="278"/>
        <end position="553"/>
    </location>
</feature>
<dbReference type="CDD" id="cd19051">
    <property type="entry name" value="LGIC_TM_cation"/>
    <property type="match status" value="1"/>
</dbReference>
<keyword evidence="15 17" id="KW-0407">Ion channel</keyword>
<dbReference type="GO" id="GO:0005230">
    <property type="term" value="F:extracellular ligand-gated monoatomic ion channel activity"/>
    <property type="evidence" value="ECO:0007669"/>
    <property type="project" value="InterPro"/>
</dbReference>
<dbReference type="AlphaFoldDB" id="A0AAN4ZA01"/>
<keyword evidence="13" id="KW-0628">Postsynaptic cell membrane</keyword>
<gene>
    <name evidence="20" type="ORF">PMAYCL1PPCAC_07477</name>
</gene>
<keyword evidence="9 17" id="KW-0472">Membrane</keyword>
<keyword evidence="10" id="KW-1015">Disulfide bond</keyword>
<dbReference type="GO" id="GO:0004888">
    <property type="term" value="F:transmembrane signaling receptor activity"/>
    <property type="evidence" value="ECO:0007669"/>
    <property type="project" value="InterPro"/>
</dbReference>
<dbReference type="InterPro" id="IPR036719">
    <property type="entry name" value="Neuro-gated_channel_TM_sf"/>
</dbReference>
<comment type="similarity">
    <text evidence="1">Belongs to the ligand-gated ion channel (TC 1.A.9) family. Acetylcholine receptor (TC 1.A.9.1) subfamily.</text>
</comment>
<evidence type="ECO:0000256" key="12">
    <source>
        <dbReference type="ARBA" id="ARBA00023180"/>
    </source>
</evidence>
<evidence type="ECO:0000256" key="11">
    <source>
        <dbReference type="ARBA" id="ARBA00023170"/>
    </source>
</evidence>
<dbReference type="CDD" id="cd18997">
    <property type="entry name" value="LGIC_ECD_nAChR"/>
    <property type="match status" value="1"/>
</dbReference>
<dbReference type="FunFam" id="2.70.170.10:FF:000016">
    <property type="entry name" value="Nicotinic acetylcholine receptor subunit"/>
    <property type="match status" value="1"/>
</dbReference>
<dbReference type="GO" id="GO:0007268">
    <property type="term" value="P:chemical synaptic transmission"/>
    <property type="evidence" value="ECO:0007669"/>
    <property type="project" value="UniProtKB-ARBA"/>
</dbReference>
<evidence type="ECO:0000256" key="17">
    <source>
        <dbReference type="RuleBase" id="RU000687"/>
    </source>
</evidence>